<dbReference type="EMBL" id="CP129013">
    <property type="protein sequence ID" value="WLR43539.1"/>
    <property type="molecule type" value="Genomic_DNA"/>
</dbReference>
<keyword evidence="3" id="KW-1185">Reference proteome</keyword>
<protein>
    <submittedName>
        <fullName evidence="2">Uncharacterized protein</fullName>
    </submittedName>
</protein>
<accession>A0ABY9JVV6</accession>
<dbReference type="RefSeq" id="WP_306020223.1">
    <property type="nucleotide sequence ID" value="NZ_CP129013.1"/>
</dbReference>
<evidence type="ECO:0000313" key="3">
    <source>
        <dbReference type="Proteomes" id="UP001197974"/>
    </source>
</evidence>
<keyword evidence="1" id="KW-0175">Coiled coil</keyword>
<proteinExistence type="predicted"/>
<feature type="coiled-coil region" evidence="1">
    <location>
        <begin position="11"/>
        <end position="52"/>
    </location>
</feature>
<evidence type="ECO:0000256" key="1">
    <source>
        <dbReference type="SAM" id="Coils"/>
    </source>
</evidence>
<organism evidence="2 3">
    <name type="scientific">Bacillus carboniphilus</name>
    <dbReference type="NCBI Taxonomy" id="86663"/>
    <lineage>
        <taxon>Bacteria</taxon>
        <taxon>Bacillati</taxon>
        <taxon>Bacillota</taxon>
        <taxon>Bacilli</taxon>
        <taxon>Bacillales</taxon>
        <taxon>Bacillaceae</taxon>
        <taxon>Bacillus</taxon>
    </lineage>
</organism>
<reference evidence="2 3" key="1">
    <citation type="submission" date="2023-06" db="EMBL/GenBank/DDBJ databases">
        <title>Five Gram-positive bacteria isolated from mangrove sediments in Shenzhen, Guangdong, China.</title>
        <authorList>
            <person name="Yu S."/>
            <person name="Zheng W."/>
            <person name="Huang Y."/>
        </authorList>
    </citation>
    <scope>NUCLEOTIDE SEQUENCE [LARGE SCALE GENOMIC DNA]</scope>
    <source>
        <strain evidence="2 3">SaN35-3</strain>
    </source>
</reference>
<sequence>MNKPVQTQSDNHKNDETIEQYEQQLTELQLELEEKEQEITKLNETVDQLSSEEVVEDQVDSKKVTKMYNEMKSKDAAASSLN</sequence>
<name>A0ABY9JVV6_9BACI</name>
<gene>
    <name evidence="2" type="ORF">LC087_05075</name>
</gene>
<dbReference type="Proteomes" id="UP001197974">
    <property type="component" value="Chromosome"/>
</dbReference>
<evidence type="ECO:0000313" key="2">
    <source>
        <dbReference type="EMBL" id="WLR43539.1"/>
    </source>
</evidence>